<evidence type="ECO:0000313" key="3">
    <source>
        <dbReference type="Proteomes" id="UP000003812"/>
    </source>
</evidence>
<reference evidence="2 3" key="1">
    <citation type="submission" date="2010-10" db="EMBL/GenBank/DDBJ databases">
        <authorList>
            <person name="Durkin A.S."/>
            <person name="Madupu R."/>
            <person name="Torralba M."/>
            <person name="Gillis M."/>
            <person name="Methe B."/>
            <person name="Sutton G."/>
            <person name="Nelson K.E."/>
        </authorList>
    </citation>
    <scope>NUCLEOTIDE SEQUENCE [LARGE SCALE GENOMIC DNA]</scope>
    <source>
        <strain evidence="2 3">F0405</strain>
    </source>
</reference>
<name>E3CEB5_STRPA</name>
<feature type="transmembrane region" description="Helical" evidence="1">
    <location>
        <begin position="255"/>
        <end position="273"/>
    </location>
</feature>
<feature type="transmembrane region" description="Helical" evidence="1">
    <location>
        <begin position="146"/>
        <end position="163"/>
    </location>
</feature>
<keyword evidence="1" id="KW-0472">Membrane</keyword>
<comment type="caution">
    <text evidence="2">The sequence shown here is derived from an EMBL/GenBank/DDBJ whole genome shotgun (WGS) entry which is preliminary data.</text>
</comment>
<dbReference type="AlphaFoldDB" id="E3CEB5"/>
<gene>
    <name evidence="2" type="ORF">HMPREF9626_1263</name>
</gene>
<evidence type="ECO:0000313" key="2">
    <source>
        <dbReference type="EMBL" id="EFQ55071.1"/>
    </source>
</evidence>
<feature type="transmembrane region" description="Helical" evidence="1">
    <location>
        <begin position="336"/>
        <end position="356"/>
    </location>
</feature>
<feature type="transmembrane region" description="Helical" evidence="1">
    <location>
        <begin position="294"/>
        <end position="316"/>
    </location>
</feature>
<dbReference type="Proteomes" id="UP000003812">
    <property type="component" value="Unassembled WGS sequence"/>
</dbReference>
<feature type="transmembrane region" description="Helical" evidence="1">
    <location>
        <begin position="392"/>
        <end position="414"/>
    </location>
</feature>
<feature type="transmembrane region" description="Helical" evidence="1">
    <location>
        <begin position="363"/>
        <end position="380"/>
    </location>
</feature>
<sequence>MNSTPSQKSIYIWNLLGNFAAAAVSVLYLLIVSRMQTSEVADQFSLATSIGNLWIIIGQFQVRNYQATDVKSSHPFSAYFFTRLLTVIMMVISLFPYLWTINYDFAYNSVMIITWIIVYRVADAFSDLFQGYFQQHSRLDIAGKAMVYRYALSVFILLFGLLLSHSMVLTLLVLALFNLFFVFSYDYAHFKLFDRLSLSHIFSKNIFDESIKIIKVCFSLFIYGFLLTLVFNEAKLAISGAYAKGIVGTGAQRDYNILFMPVFFMSLLILVVRPLITQMAELWQKKQFQIFYKLFIKIILFTFIIGVFLDVLTYLIGVNVLSLIFGLDLLKYKVELTILVLSGVLYSFSIILENILIIMRKHYYLLSVYILMFIVTKMITTELVNKYQIMGASISFCIAMMVYAIGCFTIFSIIKYRKKEK</sequence>
<accession>E3CEB5</accession>
<organism evidence="2 3">
    <name type="scientific">Streptococcus parasanguinis F0405</name>
    <dbReference type="NCBI Taxonomy" id="905067"/>
    <lineage>
        <taxon>Bacteria</taxon>
        <taxon>Bacillati</taxon>
        <taxon>Bacillota</taxon>
        <taxon>Bacilli</taxon>
        <taxon>Lactobacillales</taxon>
        <taxon>Streptococcaceae</taxon>
        <taxon>Streptococcus</taxon>
    </lineage>
</organism>
<feature type="transmembrane region" description="Helical" evidence="1">
    <location>
        <begin position="213"/>
        <end position="231"/>
    </location>
</feature>
<feature type="transmembrane region" description="Helical" evidence="1">
    <location>
        <begin position="80"/>
        <end position="99"/>
    </location>
</feature>
<feature type="transmembrane region" description="Helical" evidence="1">
    <location>
        <begin position="169"/>
        <end position="188"/>
    </location>
</feature>
<dbReference type="EMBL" id="AEKM01000010">
    <property type="protein sequence ID" value="EFQ55071.1"/>
    <property type="molecule type" value="Genomic_DNA"/>
</dbReference>
<feature type="transmembrane region" description="Helical" evidence="1">
    <location>
        <begin position="12"/>
        <end position="31"/>
    </location>
</feature>
<feature type="transmembrane region" description="Helical" evidence="1">
    <location>
        <begin position="105"/>
        <end position="125"/>
    </location>
</feature>
<proteinExistence type="predicted"/>
<keyword evidence="1" id="KW-1133">Transmembrane helix</keyword>
<evidence type="ECO:0000256" key="1">
    <source>
        <dbReference type="SAM" id="Phobius"/>
    </source>
</evidence>
<keyword evidence="1" id="KW-0812">Transmembrane</keyword>
<protein>
    <submittedName>
        <fullName evidence="2">Polysaccharide biosynthesis protein</fullName>
    </submittedName>
</protein>